<keyword evidence="3" id="KW-1185">Reference proteome</keyword>
<dbReference type="AlphaFoldDB" id="A0A9J8A9N1"/>
<dbReference type="Pfam" id="PF00271">
    <property type="entry name" value="Helicase_C"/>
    <property type="match status" value="1"/>
</dbReference>
<reference evidence="2" key="2">
    <citation type="submission" date="2025-09" db="UniProtKB">
        <authorList>
            <consortium name="Ensembl"/>
        </authorList>
    </citation>
    <scope>IDENTIFICATION</scope>
</reference>
<dbReference type="CDD" id="cd18787">
    <property type="entry name" value="SF2_C_DEAD"/>
    <property type="match status" value="1"/>
</dbReference>
<name>A0A9J8A9N1_CYPCA</name>
<dbReference type="PANTHER" id="PTHR47958">
    <property type="entry name" value="ATP-DEPENDENT RNA HELICASE DBP3"/>
    <property type="match status" value="1"/>
</dbReference>
<dbReference type="Ensembl" id="ENSCCRT00000186432.1">
    <property type="protein sequence ID" value="ENSCCRP00000138060.1"/>
    <property type="gene ID" value="ENSCCRG00000007601.2"/>
</dbReference>
<dbReference type="InterPro" id="IPR001650">
    <property type="entry name" value="Helicase_C-like"/>
</dbReference>
<reference evidence="2" key="1">
    <citation type="submission" date="2025-08" db="UniProtKB">
        <authorList>
            <consortium name="Ensembl"/>
        </authorList>
    </citation>
    <scope>IDENTIFICATION</scope>
</reference>
<dbReference type="InterPro" id="IPR027417">
    <property type="entry name" value="P-loop_NTPase"/>
</dbReference>
<dbReference type="PROSITE" id="PS51194">
    <property type="entry name" value="HELICASE_CTER"/>
    <property type="match status" value="1"/>
</dbReference>
<evidence type="ECO:0000259" key="1">
    <source>
        <dbReference type="PROSITE" id="PS51194"/>
    </source>
</evidence>
<accession>A0A9J8A9N1</accession>
<organism evidence="2 3">
    <name type="scientific">Cyprinus carpio carpio</name>
    <dbReference type="NCBI Taxonomy" id="630221"/>
    <lineage>
        <taxon>Eukaryota</taxon>
        <taxon>Metazoa</taxon>
        <taxon>Chordata</taxon>
        <taxon>Craniata</taxon>
        <taxon>Vertebrata</taxon>
        <taxon>Euteleostomi</taxon>
        <taxon>Actinopterygii</taxon>
        <taxon>Neopterygii</taxon>
        <taxon>Teleostei</taxon>
        <taxon>Ostariophysi</taxon>
        <taxon>Cypriniformes</taxon>
        <taxon>Cyprinidae</taxon>
        <taxon>Cyprininae</taxon>
        <taxon>Cyprinus</taxon>
    </lineage>
</organism>
<dbReference type="SMART" id="SM00490">
    <property type="entry name" value="HELICc"/>
    <property type="match status" value="1"/>
</dbReference>
<dbReference type="Proteomes" id="UP001108240">
    <property type="component" value="Unplaced"/>
</dbReference>
<dbReference type="Gene3D" id="3.40.50.300">
    <property type="entry name" value="P-loop containing nucleotide triphosphate hydrolases"/>
    <property type="match status" value="1"/>
</dbReference>
<evidence type="ECO:0000313" key="3">
    <source>
        <dbReference type="Proteomes" id="UP001108240"/>
    </source>
</evidence>
<dbReference type="SUPFAM" id="SSF52540">
    <property type="entry name" value="P-loop containing nucleoside triphosphate hydrolases"/>
    <property type="match status" value="1"/>
</dbReference>
<evidence type="ECO:0000313" key="2">
    <source>
        <dbReference type="Ensembl" id="ENSCCRP00000138060.1"/>
    </source>
</evidence>
<dbReference type="GeneTree" id="ENSGT00940000163653"/>
<sequence>MTSPVTCVCRVKQFSLCMETESSALQDFKDGRVCILVATDLASGLDVHDITHVFNYDFPRNVEKYVHRIGRTGRAGRSCASVTLVTREDWKIASELITILEKSGQVNTPAGIHSFHYVC</sequence>
<feature type="domain" description="Helicase C-terminal" evidence="1">
    <location>
        <begin position="1"/>
        <end position="116"/>
    </location>
</feature>
<proteinExistence type="predicted"/>
<protein>
    <submittedName>
        <fullName evidence="2">DEAD (Asp-Glu-Ala-Asp) box polypeptide 43</fullName>
    </submittedName>
</protein>